<keyword evidence="6 7" id="KW-0464">Manganese</keyword>
<reference evidence="10 11" key="1">
    <citation type="submission" date="2020-08" db="EMBL/GenBank/DDBJ databases">
        <title>Genomic Encyclopedia of Type Strains, Phase IV (KMG-IV): sequencing the most valuable type-strain genomes for metagenomic binning, comparative biology and taxonomic classification.</title>
        <authorList>
            <person name="Goeker M."/>
        </authorList>
    </citation>
    <scope>NUCLEOTIDE SEQUENCE [LARGE SCALE GENOMIC DNA]</scope>
    <source>
        <strain evidence="10 11">DSM 19163</strain>
    </source>
</reference>
<evidence type="ECO:0000256" key="2">
    <source>
        <dbReference type="ARBA" id="ARBA00022679"/>
    </source>
</evidence>
<sequence>MTHQKHLTEQVFTLVDGLYSKGVSEVVISPGSRSTPLAIAFELHPYIKTYIHPDERGAGFFALGLSKVSKRPVSLLCTSGTAAANYTPSVSEAGLMHIPLVVLTSDRPHELRQVGAPQAINQTNMFTNYVKYETELPIADNSDTNISHVFDRVLQASQYFYGINKGPVHINVPVREPLMPDVSRTDLFYREQQLENSVTYNTDIEPLVGNGLVIIGETDYSFDDFDFDQYKNLTFIMDPRIDNRTELSHVVTTHDLIFMNLTKEQEENLNHRFDFIVRIGEAVTSKSTNQFLKRTTLPQILISEFNDVKTFPKTPNKVYVGNVKETLKSLFIESDYSDNVLYNLDKKIKVLIEETMEDYTDEGRYMYEIIKNTYRTRRVFLSSSMPIRDFERYDVFNQLKIYSNRGANGIDGVVSSAFGVATKEDMTLIIGDVALNHDLNGLLMSKLENIDGTVICFNNNGGNIFSYLPQKEHDVYFERLFGTPLNLDFSHAAKLYGFNYHLVNSPEDLTEELLNQTGRVFIEIKTDRDDNKVQHNQLKEQVKDLVNDARF</sequence>
<keyword evidence="3 7" id="KW-0479">Metal-binding</keyword>
<dbReference type="InterPro" id="IPR029061">
    <property type="entry name" value="THDP-binding"/>
</dbReference>
<dbReference type="CDD" id="cd02009">
    <property type="entry name" value="TPP_SHCHC_synthase"/>
    <property type="match status" value="1"/>
</dbReference>
<gene>
    <name evidence="7" type="primary">menD</name>
    <name evidence="10" type="ORF">HNQ45_000063</name>
</gene>
<dbReference type="Pfam" id="PF02776">
    <property type="entry name" value="TPP_enzyme_N"/>
    <property type="match status" value="1"/>
</dbReference>
<dbReference type="InterPro" id="IPR011766">
    <property type="entry name" value="TPP_enzyme_TPP-bd"/>
</dbReference>
<dbReference type="PANTHER" id="PTHR42916">
    <property type="entry name" value="2-SUCCINYL-5-ENOLPYRUVYL-6-HYDROXY-3-CYCLOHEXENE-1-CARBOXYLATE SYNTHASE"/>
    <property type="match status" value="1"/>
</dbReference>
<name>A0A9Q2CXE5_9STAP</name>
<dbReference type="PIRSF" id="PIRSF004983">
    <property type="entry name" value="MenD"/>
    <property type="match status" value="1"/>
</dbReference>
<evidence type="ECO:0000259" key="8">
    <source>
        <dbReference type="Pfam" id="PF02775"/>
    </source>
</evidence>
<dbReference type="NCBIfam" id="TIGR00173">
    <property type="entry name" value="menD"/>
    <property type="match status" value="1"/>
</dbReference>
<dbReference type="InterPro" id="IPR004433">
    <property type="entry name" value="MenaQ_synth_MenD"/>
</dbReference>
<comment type="function">
    <text evidence="7">Catalyzes the thiamine diphosphate-dependent decarboxylation of 2-oxoglutarate and the subsequent addition of the resulting succinic semialdehyde-thiamine pyrophosphate anion to isochorismate to yield 2-succinyl-5-enolpyruvyl-6-hydroxy-3-cyclohexene-1-carboxylate (SEPHCHC).</text>
</comment>
<dbReference type="Pfam" id="PF02775">
    <property type="entry name" value="TPP_enzyme_C"/>
    <property type="match status" value="1"/>
</dbReference>
<accession>A0A9Q2CXE5</accession>
<comment type="caution">
    <text evidence="10">The sequence shown here is derived from an EMBL/GenBank/DDBJ whole genome shotgun (WGS) entry which is preliminary data.</text>
</comment>
<comment type="catalytic activity">
    <reaction evidence="7">
        <text>isochorismate + 2-oxoglutarate + H(+) = 5-enolpyruvoyl-6-hydroxy-2-succinyl-cyclohex-3-ene-1-carboxylate + CO2</text>
        <dbReference type="Rhea" id="RHEA:25593"/>
        <dbReference type="ChEBI" id="CHEBI:15378"/>
        <dbReference type="ChEBI" id="CHEBI:16526"/>
        <dbReference type="ChEBI" id="CHEBI:16810"/>
        <dbReference type="ChEBI" id="CHEBI:29780"/>
        <dbReference type="ChEBI" id="CHEBI:58818"/>
        <dbReference type="EC" id="2.2.1.9"/>
    </reaction>
</comment>
<evidence type="ECO:0000313" key="10">
    <source>
        <dbReference type="EMBL" id="MBB5175205.1"/>
    </source>
</evidence>
<dbReference type="HAMAP" id="MF_01659">
    <property type="entry name" value="MenD"/>
    <property type="match status" value="1"/>
</dbReference>
<feature type="domain" description="Thiamine pyrophosphate enzyme N-terminal TPP-binding" evidence="9">
    <location>
        <begin position="14"/>
        <end position="125"/>
    </location>
</feature>
<evidence type="ECO:0000256" key="4">
    <source>
        <dbReference type="ARBA" id="ARBA00022842"/>
    </source>
</evidence>
<dbReference type="GO" id="GO:0030145">
    <property type="term" value="F:manganese ion binding"/>
    <property type="evidence" value="ECO:0007669"/>
    <property type="project" value="UniProtKB-UniRule"/>
</dbReference>
<dbReference type="EC" id="2.2.1.9" evidence="7"/>
<dbReference type="Gene3D" id="3.40.50.1220">
    <property type="entry name" value="TPP-binding domain"/>
    <property type="match status" value="1"/>
</dbReference>
<keyword evidence="5 7" id="KW-0786">Thiamine pyrophosphate</keyword>
<dbReference type="GO" id="GO:0000287">
    <property type="term" value="F:magnesium ion binding"/>
    <property type="evidence" value="ECO:0007669"/>
    <property type="project" value="UniProtKB-UniRule"/>
</dbReference>
<dbReference type="CDD" id="cd07037">
    <property type="entry name" value="TPP_PYR_MenD"/>
    <property type="match status" value="1"/>
</dbReference>
<dbReference type="Gene3D" id="3.40.50.970">
    <property type="match status" value="2"/>
</dbReference>
<dbReference type="GO" id="GO:0030976">
    <property type="term" value="F:thiamine pyrophosphate binding"/>
    <property type="evidence" value="ECO:0007669"/>
    <property type="project" value="UniProtKB-UniRule"/>
</dbReference>
<protein>
    <recommendedName>
        <fullName evidence="7">2-succinyl-5-enolpyruvyl-6-hydroxy-3-cyclohexene-1-carboxylate synthase</fullName>
        <shortName evidence="7">SEPHCHC synthase</shortName>
        <ecNumber evidence="7">2.2.1.9</ecNumber>
    </recommendedName>
    <alternativeName>
        <fullName evidence="7">Menaquinone biosynthesis protein MenD</fullName>
    </alternativeName>
</protein>
<dbReference type="PANTHER" id="PTHR42916:SF1">
    <property type="entry name" value="PROTEIN PHYLLO, CHLOROPLASTIC"/>
    <property type="match status" value="1"/>
</dbReference>
<keyword evidence="11" id="KW-1185">Reference proteome</keyword>
<evidence type="ECO:0000259" key="9">
    <source>
        <dbReference type="Pfam" id="PF02776"/>
    </source>
</evidence>
<dbReference type="SUPFAM" id="SSF52518">
    <property type="entry name" value="Thiamin diphosphate-binding fold (THDP-binding)"/>
    <property type="match status" value="2"/>
</dbReference>
<evidence type="ECO:0000256" key="1">
    <source>
        <dbReference type="ARBA" id="ARBA00022428"/>
    </source>
</evidence>
<keyword evidence="2 7" id="KW-0808">Transferase</keyword>
<evidence type="ECO:0000256" key="5">
    <source>
        <dbReference type="ARBA" id="ARBA00023052"/>
    </source>
</evidence>
<dbReference type="AlphaFoldDB" id="A0A9Q2CXE5"/>
<keyword evidence="1 7" id="KW-0474">Menaquinone biosynthesis</keyword>
<comment type="pathway">
    <text evidence="7">Quinol/quinone metabolism; menaquinone biosynthesis.</text>
</comment>
<comment type="similarity">
    <text evidence="7">Belongs to the TPP enzyme family. MenD subfamily.</text>
</comment>
<dbReference type="GO" id="GO:0009234">
    <property type="term" value="P:menaquinone biosynthetic process"/>
    <property type="evidence" value="ECO:0007669"/>
    <property type="project" value="UniProtKB-UniRule"/>
</dbReference>
<evidence type="ECO:0000256" key="6">
    <source>
        <dbReference type="ARBA" id="ARBA00023211"/>
    </source>
</evidence>
<keyword evidence="4 7" id="KW-0460">Magnesium</keyword>
<dbReference type="GO" id="GO:0070204">
    <property type="term" value="F:2-succinyl-5-enolpyruvyl-6-hydroxy-3-cyclohexene-1-carboxylic-acid synthase activity"/>
    <property type="evidence" value="ECO:0007669"/>
    <property type="project" value="UniProtKB-UniRule"/>
</dbReference>
<comment type="cofactor">
    <cofactor evidence="7">
        <name>Mg(2+)</name>
        <dbReference type="ChEBI" id="CHEBI:18420"/>
    </cofactor>
    <cofactor evidence="7">
        <name>Mn(2+)</name>
        <dbReference type="ChEBI" id="CHEBI:29035"/>
    </cofactor>
</comment>
<evidence type="ECO:0000256" key="3">
    <source>
        <dbReference type="ARBA" id="ARBA00022723"/>
    </source>
</evidence>
<organism evidence="10 11">
    <name type="scientific">Nosocomiicoccus ampullae</name>
    <dbReference type="NCBI Taxonomy" id="489910"/>
    <lineage>
        <taxon>Bacteria</taxon>
        <taxon>Bacillati</taxon>
        <taxon>Bacillota</taxon>
        <taxon>Bacilli</taxon>
        <taxon>Bacillales</taxon>
        <taxon>Staphylococcaceae</taxon>
        <taxon>Nosocomiicoccus</taxon>
    </lineage>
</organism>
<evidence type="ECO:0000313" key="11">
    <source>
        <dbReference type="Proteomes" id="UP000579136"/>
    </source>
</evidence>
<dbReference type="EMBL" id="JACHHF010000001">
    <property type="protein sequence ID" value="MBB5175205.1"/>
    <property type="molecule type" value="Genomic_DNA"/>
</dbReference>
<dbReference type="Proteomes" id="UP000579136">
    <property type="component" value="Unassembled WGS sequence"/>
</dbReference>
<dbReference type="InterPro" id="IPR012001">
    <property type="entry name" value="Thiamin_PyroP_enz_TPP-bd_dom"/>
</dbReference>
<comment type="pathway">
    <text evidence="7">Quinol/quinone metabolism; 1,4-dihydroxy-2-naphthoate biosynthesis; 1,4-dihydroxy-2-naphthoate from chorismate: step 2/7.</text>
</comment>
<evidence type="ECO:0000256" key="7">
    <source>
        <dbReference type="HAMAP-Rule" id="MF_01659"/>
    </source>
</evidence>
<proteinExistence type="inferred from homology"/>
<comment type="cofactor">
    <cofactor evidence="7">
        <name>thiamine diphosphate</name>
        <dbReference type="ChEBI" id="CHEBI:58937"/>
    </cofactor>
    <text evidence="7">Binds 1 thiamine pyrophosphate per subunit.</text>
</comment>
<dbReference type="RefSeq" id="WP_183672640.1">
    <property type="nucleotide sequence ID" value="NZ_CBCRYX010000003.1"/>
</dbReference>
<feature type="domain" description="Thiamine pyrophosphate enzyme TPP-binding" evidence="8">
    <location>
        <begin position="413"/>
        <end position="523"/>
    </location>
</feature>
<comment type="subunit">
    <text evidence="7">Homodimer.</text>
</comment>